<keyword evidence="7" id="KW-1185">Reference proteome</keyword>
<sequence length="279" mass="29421">MIAHSVEIPAELAAMDIVGTGGDMANTFNISTTASFIVAAAGVPVVKHGNRAASSKSGTADALESLGININLNPKAATAVLKATGQTFLFARTYHPAMKYVAQVRHSLGLRTVFNVLGPLTNPTRPQSMLMGVYSKHLLVPLAHVLAQLGVKNAILVTGQDGLDEVTLTTKTDLVILRDYQITTMVFDPAEYGFNYCQLADLRGGEPRDNAASTQAILAGELPGPKTDIVILNAAMVLYAAAQVPDIQAGIDRAQTILTSGLALAQLTKLQAATMEVRQ</sequence>
<dbReference type="Proteomes" id="UP000789707">
    <property type="component" value="Unassembled WGS sequence"/>
</dbReference>
<keyword evidence="2 6" id="KW-0808">Transferase</keyword>
<keyword evidence="3" id="KW-0822">Tryptophan biosynthesis</keyword>
<keyword evidence="3" id="KW-0028">Amino-acid biosynthesis</keyword>
<evidence type="ECO:0000256" key="2">
    <source>
        <dbReference type="ARBA" id="ARBA00022679"/>
    </source>
</evidence>
<dbReference type="EMBL" id="CAKKNS010000001">
    <property type="protein sequence ID" value="CAH0415987.1"/>
    <property type="molecule type" value="Genomic_DNA"/>
</dbReference>
<proteinExistence type="predicted"/>
<dbReference type="InterPro" id="IPR000312">
    <property type="entry name" value="Glycosyl_Trfase_fam3"/>
</dbReference>
<dbReference type="PANTHER" id="PTHR43285">
    <property type="entry name" value="ANTHRANILATE PHOSPHORIBOSYLTRANSFERASE"/>
    <property type="match status" value="1"/>
</dbReference>
<evidence type="ECO:0000256" key="4">
    <source>
        <dbReference type="ARBA" id="ARBA00023141"/>
    </source>
</evidence>
<dbReference type="RefSeq" id="WP_230096052.1">
    <property type="nucleotide sequence ID" value="NZ_CAKKNS010000001.1"/>
</dbReference>
<dbReference type="EC" id="2.4.2.18" evidence="6"/>
<evidence type="ECO:0000256" key="3">
    <source>
        <dbReference type="ARBA" id="ARBA00022822"/>
    </source>
</evidence>
<dbReference type="Pfam" id="PF00591">
    <property type="entry name" value="Glycos_transf_3"/>
    <property type="match status" value="1"/>
</dbReference>
<dbReference type="NCBIfam" id="TIGR01245">
    <property type="entry name" value="trpD"/>
    <property type="match status" value="1"/>
</dbReference>
<dbReference type="Gene3D" id="3.40.1030.10">
    <property type="entry name" value="Nucleoside phosphorylase/phosphoribosyltransferase catalytic domain"/>
    <property type="match status" value="1"/>
</dbReference>
<evidence type="ECO:0000259" key="5">
    <source>
        <dbReference type="Pfam" id="PF00591"/>
    </source>
</evidence>
<keyword evidence="1 6" id="KW-0328">Glycosyltransferase</keyword>
<reference evidence="6 7" key="1">
    <citation type="submission" date="2021-11" db="EMBL/GenBank/DDBJ databases">
        <authorList>
            <person name="Depoorter E."/>
        </authorList>
    </citation>
    <scope>NUCLEOTIDE SEQUENCE [LARGE SCALE GENOMIC DNA]</scope>
    <source>
        <strain evidence="6 7">LMG 24289</strain>
    </source>
</reference>
<dbReference type="PANTHER" id="PTHR43285:SF2">
    <property type="entry name" value="ANTHRANILATE PHOSPHORIBOSYLTRANSFERASE"/>
    <property type="match status" value="1"/>
</dbReference>
<evidence type="ECO:0000313" key="6">
    <source>
        <dbReference type="EMBL" id="CAH0415987.1"/>
    </source>
</evidence>
<dbReference type="InterPro" id="IPR035902">
    <property type="entry name" value="Nuc_phospho_transferase"/>
</dbReference>
<feature type="domain" description="Glycosyl transferase family 3" evidence="5">
    <location>
        <begin position="14"/>
        <end position="264"/>
    </location>
</feature>
<name>A0ABN8BKY3_9LACO</name>
<comment type="caution">
    <text evidence="6">The sequence shown here is derived from an EMBL/GenBank/DDBJ whole genome shotgun (WGS) entry which is preliminary data.</text>
</comment>
<keyword evidence="4" id="KW-0057">Aromatic amino acid biosynthesis</keyword>
<evidence type="ECO:0000313" key="7">
    <source>
        <dbReference type="Proteomes" id="UP000789707"/>
    </source>
</evidence>
<dbReference type="GO" id="GO:0004048">
    <property type="term" value="F:anthranilate phosphoribosyltransferase activity"/>
    <property type="evidence" value="ECO:0007669"/>
    <property type="project" value="UniProtKB-EC"/>
</dbReference>
<protein>
    <submittedName>
        <fullName evidence="6">Anthranilate phosphoribosyltransferase</fullName>
        <ecNumber evidence="6">2.4.2.18</ecNumber>
    </submittedName>
</protein>
<dbReference type="SUPFAM" id="SSF52418">
    <property type="entry name" value="Nucleoside phosphorylase/phosphoribosyltransferase catalytic domain"/>
    <property type="match status" value="1"/>
</dbReference>
<gene>
    <name evidence="6" type="primary">trpD_2</name>
    <name evidence="6" type="ORF">WFA24289_00286</name>
</gene>
<evidence type="ECO:0000256" key="1">
    <source>
        <dbReference type="ARBA" id="ARBA00022676"/>
    </source>
</evidence>
<dbReference type="InterPro" id="IPR005940">
    <property type="entry name" value="Anthranilate_Pribosyl_Tfrase"/>
</dbReference>
<organism evidence="6 7">
    <name type="scientific">Periweissella fabaria</name>
    <dbReference type="NCBI Taxonomy" id="546157"/>
    <lineage>
        <taxon>Bacteria</taxon>
        <taxon>Bacillati</taxon>
        <taxon>Bacillota</taxon>
        <taxon>Bacilli</taxon>
        <taxon>Lactobacillales</taxon>
        <taxon>Lactobacillaceae</taxon>
        <taxon>Periweissella</taxon>
    </lineage>
</organism>
<accession>A0ABN8BKY3</accession>